<accession>A0A250XMN0</accession>
<gene>
    <name evidence="2" type="ORF">CEUSTIGMA_g11766.t1</name>
</gene>
<evidence type="ECO:0000256" key="1">
    <source>
        <dbReference type="SAM" id="MobiDB-lite"/>
    </source>
</evidence>
<protein>
    <submittedName>
        <fullName evidence="2">Uncharacterized protein</fullName>
    </submittedName>
</protein>
<reference evidence="2 3" key="1">
    <citation type="submission" date="2017-08" db="EMBL/GenBank/DDBJ databases">
        <title>Acidophilic green algal genome provides insights into adaptation to an acidic environment.</title>
        <authorList>
            <person name="Hirooka S."/>
            <person name="Hirose Y."/>
            <person name="Kanesaki Y."/>
            <person name="Higuchi S."/>
            <person name="Fujiwara T."/>
            <person name="Onuma R."/>
            <person name="Era A."/>
            <person name="Ohbayashi R."/>
            <person name="Uzuka A."/>
            <person name="Nozaki H."/>
            <person name="Yoshikawa H."/>
            <person name="Miyagishima S.Y."/>
        </authorList>
    </citation>
    <scope>NUCLEOTIDE SEQUENCE [LARGE SCALE GENOMIC DNA]</scope>
    <source>
        <strain evidence="2 3">NIES-2499</strain>
    </source>
</reference>
<sequence>MCMSITSRACLKSVLLFISQSSIEWSCTGKGIMPPPPPFPPIPPSRQLKIPSPHSTPSPARSPPIQIAQPPPTLKFLPTQSTGPQPSPPVQMSHVPTLLPSPSPPQVSFTCFPWHSKAGLKRSHVLAPSAAAIQS</sequence>
<keyword evidence="3" id="KW-1185">Reference proteome</keyword>
<feature type="region of interest" description="Disordered" evidence="1">
    <location>
        <begin position="29"/>
        <end position="99"/>
    </location>
</feature>
<feature type="compositionally biased region" description="Pro residues" evidence="1">
    <location>
        <begin position="33"/>
        <end position="44"/>
    </location>
</feature>
<dbReference type="EMBL" id="BEGY01000123">
    <property type="protein sequence ID" value="GAX84344.1"/>
    <property type="molecule type" value="Genomic_DNA"/>
</dbReference>
<dbReference type="Proteomes" id="UP000232323">
    <property type="component" value="Unassembled WGS sequence"/>
</dbReference>
<comment type="caution">
    <text evidence="2">The sequence shown here is derived from an EMBL/GenBank/DDBJ whole genome shotgun (WGS) entry which is preliminary data.</text>
</comment>
<evidence type="ECO:0000313" key="2">
    <source>
        <dbReference type="EMBL" id="GAX84344.1"/>
    </source>
</evidence>
<dbReference type="AlphaFoldDB" id="A0A250XMN0"/>
<proteinExistence type="predicted"/>
<evidence type="ECO:0000313" key="3">
    <source>
        <dbReference type="Proteomes" id="UP000232323"/>
    </source>
</evidence>
<name>A0A250XMN0_9CHLO</name>
<organism evidence="2 3">
    <name type="scientific">Chlamydomonas eustigma</name>
    <dbReference type="NCBI Taxonomy" id="1157962"/>
    <lineage>
        <taxon>Eukaryota</taxon>
        <taxon>Viridiplantae</taxon>
        <taxon>Chlorophyta</taxon>
        <taxon>core chlorophytes</taxon>
        <taxon>Chlorophyceae</taxon>
        <taxon>CS clade</taxon>
        <taxon>Chlamydomonadales</taxon>
        <taxon>Chlamydomonadaceae</taxon>
        <taxon>Chlamydomonas</taxon>
    </lineage>
</organism>